<organism evidence="1 2">
    <name type="scientific">Prunus armeniaca</name>
    <name type="common">Apricot</name>
    <name type="synonym">Armeniaca vulgaris</name>
    <dbReference type="NCBI Taxonomy" id="36596"/>
    <lineage>
        <taxon>Eukaryota</taxon>
        <taxon>Viridiplantae</taxon>
        <taxon>Streptophyta</taxon>
        <taxon>Embryophyta</taxon>
        <taxon>Tracheophyta</taxon>
        <taxon>Spermatophyta</taxon>
        <taxon>Magnoliopsida</taxon>
        <taxon>eudicotyledons</taxon>
        <taxon>Gunneridae</taxon>
        <taxon>Pentapetalae</taxon>
        <taxon>rosids</taxon>
        <taxon>fabids</taxon>
        <taxon>Rosales</taxon>
        <taxon>Rosaceae</taxon>
        <taxon>Amygdaloideae</taxon>
        <taxon>Amygdaleae</taxon>
        <taxon>Prunus</taxon>
    </lineage>
</organism>
<keyword evidence="2" id="KW-1185">Reference proteome</keyword>
<evidence type="ECO:0000313" key="2">
    <source>
        <dbReference type="Proteomes" id="UP000507245"/>
    </source>
</evidence>
<protein>
    <submittedName>
        <fullName evidence="1">Uncharacterized protein</fullName>
    </submittedName>
</protein>
<evidence type="ECO:0000313" key="1">
    <source>
        <dbReference type="EMBL" id="CAB4302054.1"/>
    </source>
</evidence>
<dbReference type="Proteomes" id="UP000507245">
    <property type="component" value="Unassembled WGS sequence"/>
</dbReference>
<name>A0A6J5WS45_PRUAR</name>
<proteinExistence type="predicted"/>
<dbReference type="AlphaFoldDB" id="A0A6J5WS45"/>
<gene>
    <name evidence="1" type="ORF">ORAREDHAP_LOCUS17636</name>
</gene>
<dbReference type="OrthoDB" id="10447689at2759"/>
<accession>A0A6J5WS45</accession>
<sequence>MAFRYGCFISASEAARDGGILIGAMHKSGRWLVFFQVPMIMNAIWLPSPPRCFQMATSAPDMVEKRLPESKEEGMQVPVIIIGILESCITANFSCGVANG</sequence>
<dbReference type="EMBL" id="CAEKKB010000002">
    <property type="protein sequence ID" value="CAB4302054.1"/>
    <property type="molecule type" value="Genomic_DNA"/>
</dbReference>
<reference evidence="2" key="1">
    <citation type="journal article" date="2020" name="Genome Biol.">
        <title>Gamete binning: chromosome-level and haplotype-resolved genome assembly enabled by high-throughput single-cell sequencing of gamete genomes.</title>
        <authorList>
            <person name="Campoy J.A."/>
            <person name="Sun H."/>
            <person name="Goel M."/>
            <person name="Jiao W.-B."/>
            <person name="Folz-Donahue K."/>
            <person name="Wang N."/>
            <person name="Rubio M."/>
            <person name="Liu C."/>
            <person name="Kukat C."/>
            <person name="Ruiz D."/>
            <person name="Huettel B."/>
            <person name="Schneeberger K."/>
        </authorList>
    </citation>
    <scope>NUCLEOTIDE SEQUENCE [LARGE SCALE GENOMIC DNA]</scope>
    <source>
        <strain evidence="2">cv. Rojo Pasion</strain>
    </source>
</reference>